<dbReference type="Pfam" id="PF00106">
    <property type="entry name" value="adh_short"/>
    <property type="match status" value="1"/>
</dbReference>
<dbReference type="Gene3D" id="3.40.50.720">
    <property type="entry name" value="NAD(P)-binding Rossmann-like Domain"/>
    <property type="match status" value="1"/>
</dbReference>
<sequence length="323" mass="34618">MPSPGALSPKLQIADLTGKVAIITGSTRGIGKACALALAKQGCNIVVAAKTVTEQPSLPGTIYSVASEIEALGTQALPVQVDMRNLDSIRECVRVTEEKFGRIDIVINNASALWWHTIADTPMQKYDLITSINARGAFALTSLCLPIMAKGGFGRVISMSPPIQTDFKAFGGFTAYNISKFGMTMVAMGAAAEYEGKGITGFSLWPATVIESQASINFELGERSGWRKAEILSDAVLGLVSAPNSYTGKQLFDDEYLQDEHDLTLEDLKVYRCDPNVDPPRALAGSHGSEGRKETVRLGDVRKLKGDKERSAGWAADKSASKL</sequence>
<dbReference type="SUPFAM" id="SSF51735">
    <property type="entry name" value="NAD(P)-binding Rossmann-fold domains"/>
    <property type="match status" value="1"/>
</dbReference>
<dbReference type="PRINTS" id="PR00081">
    <property type="entry name" value="GDHRDH"/>
</dbReference>
<proteinExistence type="predicted"/>
<protein>
    <recommendedName>
        <fullName evidence="3">Short chain dehydrogenase</fullName>
    </recommendedName>
</protein>
<dbReference type="EMBL" id="HBFQ01002109">
    <property type="protein sequence ID" value="CAD8827086.1"/>
    <property type="molecule type" value="Transcribed_RNA"/>
</dbReference>
<dbReference type="InterPro" id="IPR020904">
    <property type="entry name" value="Sc_DH/Rdtase_CS"/>
</dbReference>
<feature type="region of interest" description="Disordered" evidence="1">
    <location>
        <begin position="279"/>
        <end position="323"/>
    </location>
</feature>
<dbReference type="InterPro" id="IPR051935">
    <property type="entry name" value="HSDL2"/>
</dbReference>
<evidence type="ECO:0000313" key="2">
    <source>
        <dbReference type="EMBL" id="CAD8827086.1"/>
    </source>
</evidence>
<dbReference type="InterPro" id="IPR002347">
    <property type="entry name" value="SDR_fam"/>
</dbReference>
<gene>
    <name evidence="2" type="ORF">NSCI0253_LOCUS1432</name>
</gene>
<name>A0A7S0ZN48_NOCSC</name>
<evidence type="ECO:0008006" key="3">
    <source>
        <dbReference type="Google" id="ProtNLM"/>
    </source>
</evidence>
<organism evidence="2">
    <name type="scientific">Noctiluca scintillans</name>
    <name type="common">Sea sparkle</name>
    <name type="synonym">Red tide dinoflagellate</name>
    <dbReference type="NCBI Taxonomy" id="2966"/>
    <lineage>
        <taxon>Eukaryota</taxon>
        <taxon>Sar</taxon>
        <taxon>Alveolata</taxon>
        <taxon>Dinophyceae</taxon>
        <taxon>Noctilucales</taxon>
        <taxon>Noctilucaceae</taxon>
        <taxon>Noctiluca</taxon>
    </lineage>
</organism>
<evidence type="ECO:0000256" key="1">
    <source>
        <dbReference type="SAM" id="MobiDB-lite"/>
    </source>
</evidence>
<dbReference type="PROSITE" id="PS00061">
    <property type="entry name" value="ADH_SHORT"/>
    <property type="match status" value="1"/>
</dbReference>
<feature type="compositionally biased region" description="Basic and acidic residues" evidence="1">
    <location>
        <begin position="289"/>
        <end position="311"/>
    </location>
</feature>
<dbReference type="InterPro" id="IPR036291">
    <property type="entry name" value="NAD(P)-bd_dom_sf"/>
</dbReference>
<dbReference type="AlphaFoldDB" id="A0A7S0ZN48"/>
<accession>A0A7S0ZN48</accession>
<reference evidence="2" key="1">
    <citation type="submission" date="2021-01" db="EMBL/GenBank/DDBJ databases">
        <authorList>
            <person name="Corre E."/>
            <person name="Pelletier E."/>
            <person name="Niang G."/>
            <person name="Scheremetjew M."/>
            <person name="Finn R."/>
            <person name="Kale V."/>
            <person name="Holt S."/>
            <person name="Cochrane G."/>
            <person name="Meng A."/>
            <person name="Brown T."/>
            <person name="Cohen L."/>
        </authorList>
    </citation>
    <scope>NUCLEOTIDE SEQUENCE</scope>
</reference>
<dbReference type="PANTHER" id="PTHR42808:SF4">
    <property type="entry name" value="SHORT CHAIN DEHYDROGENASE"/>
    <property type="match status" value="1"/>
</dbReference>
<dbReference type="PANTHER" id="PTHR42808">
    <property type="entry name" value="HYDROXYSTEROID DEHYDROGENASE-LIKE PROTEIN 2"/>
    <property type="match status" value="1"/>
</dbReference>
<dbReference type="NCBIfam" id="NF006133">
    <property type="entry name" value="PRK08278.1"/>
    <property type="match status" value="1"/>
</dbReference>